<dbReference type="SUPFAM" id="SSF55729">
    <property type="entry name" value="Acyl-CoA N-acyltransferases (Nat)"/>
    <property type="match status" value="1"/>
</dbReference>
<accession>A0A1I5W1M9</accession>
<dbReference type="RefSeq" id="WP_061801869.1">
    <property type="nucleotide sequence ID" value="NZ_FOXX01000001.1"/>
</dbReference>
<dbReference type="Pfam" id="PF00583">
    <property type="entry name" value="Acetyltransf_1"/>
    <property type="match status" value="1"/>
</dbReference>
<protein>
    <submittedName>
        <fullName evidence="4">Riboflavin biosynthesis RibT protein</fullName>
    </submittedName>
</protein>
<feature type="domain" description="N-acetyltransferase" evidence="3">
    <location>
        <begin position="3"/>
        <end position="125"/>
    </location>
</feature>
<dbReference type="InterPro" id="IPR000182">
    <property type="entry name" value="GNAT_dom"/>
</dbReference>
<evidence type="ECO:0000313" key="4">
    <source>
        <dbReference type="EMBL" id="SFQ13573.1"/>
    </source>
</evidence>
<name>A0A1I5W1M9_9BACI</name>
<comment type="caution">
    <text evidence="4">The sequence shown here is derived from an EMBL/GenBank/DDBJ whole genome shotgun (WGS) entry which is preliminary data.</text>
</comment>
<dbReference type="InterPro" id="IPR016181">
    <property type="entry name" value="Acyl_CoA_acyltransferase"/>
</dbReference>
<evidence type="ECO:0000313" key="5">
    <source>
        <dbReference type="Proteomes" id="UP000182762"/>
    </source>
</evidence>
<dbReference type="Proteomes" id="UP000182762">
    <property type="component" value="Unassembled WGS sequence"/>
</dbReference>
<dbReference type="PANTHER" id="PTHR43800">
    <property type="entry name" value="PEPTIDYL-LYSINE N-ACETYLTRANSFERASE YJAB"/>
    <property type="match status" value="1"/>
</dbReference>
<dbReference type="CDD" id="cd04301">
    <property type="entry name" value="NAT_SF"/>
    <property type="match status" value="1"/>
</dbReference>
<evidence type="ECO:0000256" key="2">
    <source>
        <dbReference type="ARBA" id="ARBA00023315"/>
    </source>
</evidence>
<dbReference type="PROSITE" id="PS51186">
    <property type="entry name" value="GNAT"/>
    <property type="match status" value="1"/>
</dbReference>
<dbReference type="GeneID" id="93709126"/>
<proteinExistence type="predicted"/>
<dbReference type="Gene3D" id="3.40.630.30">
    <property type="match status" value="1"/>
</dbReference>
<keyword evidence="1" id="KW-0808">Transferase</keyword>
<keyword evidence="2" id="KW-0012">Acyltransferase</keyword>
<sequence>MLNRYKKANEKIAMGLLSFMPNEKDLKKLQQTIKEYEQNADWQLYLWKEEDDFVGIIGIIKHSDTVAEVQHISVNPSYRKQGIGKKMMKKVQEIYKNAEVRPNEHIASFFEKCEEHNKTGNETIS</sequence>
<gene>
    <name evidence="4" type="ORF">SAMN02745910_00353</name>
</gene>
<reference evidence="4 5" key="1">
    <citation type="submission" date="2016-10" db="EMBL/GenBank/DDBJ databases">
        <authorList>
            <person name="Varghese N."/>
            <person name="Submissions S."/>
        </authorList>
    </citation>
    <scope>NUCLEOTIDE SEQUENCE [LARGE SCALE GENOMIC DNA]</scope>
    <source>
        <strain evidence="4 5">DSM 13796</strain>
    </source>
</reference>
<dbReference type="EMBL" id="FOXX01000001">
    <property type="protein sequence ID" value="SFQ13573.1"/>
    <property type="molecule type" value="Genomic_DNA"/>
</dbReference>
<evidence type="ECO:0000256" key="1">
    <source>
        <dbReference type="ARBA" id="ARBA00022679"/>
    </source>
</evidence>
<keyword evidence="5" id="KW-1185">Reference proteome</keyword>
<evidence type="ECO:0000259" key="3">
    <source>
        <dbReference type="PROSITE" id="PS51186"/>
    </source>
</evidence>
<dbReference type="PANTHER" id="PTHR43800:SF1">
    <property type="entry name" value="PEPTIDYL-LYSINE N-ACETYLTRANSFERASE YJAB"/>
    <property type="match status" value="1"/>
</dbReference>
<organism evidence="4 5">
    <name type="scientific">Priestia endophytica DSM 13796</name>
    <dbReference type="NCBI Taxonomy" id="1121089"/>
    <lineage>
        <taxon>Bacteria</taxon>
        <taxon>Bacillati</taxon>
        <taxon>Bacillota</taxon>
        <taxon>Bacilli</taxon>
        <taxon>Bacillales</taxon>
        <taxon>Bacillaceae</taxon>
        <taxon>Priestia</taxon>
    </lineage>
</organism>